<dbReference type="SMART" id="SM00363">
    <property type="entry name" value="S4"/>
    <property type="match status" value="1"/>
</dbReference>
<comment type="caution">
    <text evidence="6">The sequence shown here is derived from an EMBL/GenBank/DDBJ whole genome shotgun (WGS) entry which is preliminary data.</text>
</comment>
<dbReference type="EMBL" id="JAVKGT010000017">
    <property type="protein sequence ID" value="MDR5712007.1"/>
    <property type="molecule type" value="Genomic_DNA"/>
</dbReference>
<dbReference type="SUPFAM" id="SSF53335">
    <property type="entry name" value="S-adenosyl-L-methionine-dependent methyltransferases"/>
    <property type="match status" value="1"/>
</dbReference>
<dbReference type="NCBIfam" id="TIGR00478">
    <property type="entry name" value="tly"/>
    <property type="match status" value="1"/>
</dbReference>
<dbReference type="InterPro" id="IPR036986">
    <property type="entry name" value="S4_RNA-bd_sf"/>
</dbReference>
<feature type="compositionally biased region" description="Low complexity" evidence="4">
    <location>
        <begin position="245"/>
        <end position="256"/>
    </location>
</feature>
<dbReference type="PIRSF" id="PIRSF005578">
    <property type="entry name" value="TlyA"/>
    <property type="match status" value="1"/>
</dbReference>
<name>A0ABU1FUI5_9MICC</name>
<organism evidence="6 7">
    <name type="scientific">Nesterenkonia flava</name>
    <dbReference type="NCBI Taxonomy" id="469799"/>
    <lineage>
        <taxon>Bacteria</taxon>
        <taxon>Bacillati</taxon>
        <taxon>Actinomycetota</taxon>
        <taxon>Actinomycetes</taxon>
        <taxon>Micrococcales</taxon>
        <taxon>Micrococcaceae</taxon>
        <taxon>Nesterenkonia</taxon>
    </lineage>
</organism>
<dbReference type="SUPFAM" id="SSF55174">
    <property type="entry name" value="Alpha-L RNA-binding motif"/>
    <property type="match status" value="1"/>
</dbReference>
<dbReference type="InterPro" id="IPR002877">
    <property type="entry name" value="RNA_MeTrfase_FtsJ_dom"/>
</dbReference>
<evidence type="ECO:0000313" key="7">
    <source>
        <dbReference type="Proteomes" id="UP001260872"/>
    </source>
</evidence>
<comment type="similarity">
    <text evidence="2">Belongs to the TlyA family.</text>
</comment>
<feature type="region of interest" description="Disordered" evidence="4">
    <location>
        <begin position="245"/>
        <end position="280"/>
    </location>
</feature>
<keyword evidence="7" id="KW-1185">Reference proteome</keyword>
<evidence type="ECO:0000256" key="2">
    <source>
        <dbReference type="ARBA" id="ARBA00029460"/>
    </source>
</evidence>
<evidence type="ECO:0000256" key="4">
    <source>
        <dbReference type="SAM" id="MobiDB-lite"/>
    </source>
</evidence>
<dbReference type="GO" id="GO:0032259">
    <property type="term" value="P:methylation"/>
    <property type="evidence" value="ECO:0007669"/>
    <property type="project" value="UniProtKB-KW"/>
</dbReference>
<dbReference type="PROSITE" id="PS50889">
    <property type="entry name" value="S4"/>
    <property type="match status" value="1"/>
</dbReference>
<accession>A0ABU1FUI5</accession>
<dbReference type="CDD" id="cd00165">
    <property type="entry name" value="S4"/>
    <property type="match status" value="1"/>
</dbReference>
<evidence type="ECO:0000256" key="3">
    <source>
        <dbReference type="PROSITE-ProRule" id="PRU00182"/>
    </source>
</evidence>
<dbReference type="Gene3D" id="3.10.290.10">
    <property type="entry name" value="RNA-binding S4 domain"/>
    <property type="match status" value="1"/>
</dbReference>
<dbReference type="CDD" id="cd02440">
    <property type="entry name" value="AdoMet_MTases"/>
    <property type="match status" value="1"/>
</dbReference>
<dbReference type="InterPro" id="IPR004538">
    <property type="entry name" value="Hemolysin_A/TlyA"/>
</dbReference>
<dbReference type="InterPro" id="IPR002942">
    <property type="entry name" value="S4_RNA-bd"/>
</dbReference>
<evidence type="ECO:0000313" key="6">
    <source>
        <dbReference type="EMBL" id="MDR5712007.1"/>
    </source>
</evidence>
<feature type="compositionally biased region" description="Basic and acidic residues" evidence="4">
    <location>
        <begin position="257"/>
        <end position="280"/>
    </location>
</feature>
<keyword evidence="6" id="KW-0808">Transferase</keyword>
<dbReference type="Pfam" id="PF01728">
    <property type="entry name" value="FtsJ"/>
    <property type="match status" value="1"/>
</dbReference>
<dbReference type="InterPro" id="IPR029063">
    <property type="entry name" value="SAM-dependent_MTases_sf"/>
</dbReference>
<dbReference type="Gene3D" id="3.40.50.150">
    <property type="entry name" value="Vaccinia Virus protein VP39"/>
    <property type="match status" value="1"/>
</dbReference>
<keyword evidence="1 3" id="KW-0694">RNA-binding</keyword>
<sequence>MSGQRLDKELVSRGLVSSRTRAAQLISAGQVRVNGAAVTKPSASVSADAQISVQDQDPWVSRAAHKLLGALEAFDDVVVAGRRCLDAGASTGGFTQVLLSAGAAEVTAVDVGHGQLVDSLRQDPRVTDREGLNLRHIAPGDLGEPFSLIVADLSFISLRLVLGPLRDQAAASADLLLMVKPQFEIGRERLSRTGVVTSAQLRQEAVFGVVTEALDLGLEFRGAVRSPLPGQDGNAEFFLHLRAPETPQAEAATPRPRAAEKKSALPSHVSDRLEAVRYAD</sequence>
<dbReference type="GO" id="GO:0008168">
    <property type="term" value="F:methyltransferase activity"/>
    <property type="evidence" value="ECO:0007669"/>
    <property type="project" value="UniProtKB-KW"/>
</dbReference>
<dbReference type="PANTHER" id="PTHR32319:SF0">
    <property type="entry name" value="BACTERIAL HEMOLYSIN-LIKE PROTEIN"/>
    <property type="match status" value="1"/>
</dbReference>
<dbReference type="RefSeq" id="WP_310537388.1">
    <property type="nucleotide sequence ID" value="NZ_BAAAOC010000081.1"/>
</dbReference>
<proteinExistence type="inferred from homology"/>
<reference evidence="7" key="1">
    <citation type="submission" date="2023-07" db="EMBL/GenBank/DDBJ databases">
        <title>Description of three actinobacteria isolated from air of manufacturing shop in a pharmaceutical factory.</title>
        <authorList>
            <person name="Zhang D.-F."/>
        </authorList>
    </citation>
    <scope>NUCLEOTIDE SEQUENCE [LARGE SCALE GENOMIC DNA]</scope>
    <source>
        <strain evidence="7">CCTCC AB 207010</strain>
    </source>
</reference>
<dbReference type="InterPro" id="IPR047048">
    <property type="entry name" value="TlyA"/>
</dbReference>
<gene>
    <name evidence="6" type="ORF">RH857_07670</name>
</gene>
<evidence type="ECO:0000259" key="5">
    <source>
        <dbReference type="SMART" id="SM00363"/>
    </source>
</evidence>
<dbReference type="PANTHER" id="PTHR32319">
    <property type="entry name" value="BACTERIAL HEMOLYSIN-LIKE PROTEIN"/>
    <property type="match status" value="1"/>
</dbReference>
<dbReference type="Pfam" id="PF01479">
    <property type="entry name" value="S4"/>
    <property type="match status" value="1"/>
</dbReference>
<dbReference type="Proteomes" id="UP001260872">
    <property type="component" value="Unassembled WGS sequence"/>
</dbReference>
<keyword evidence="6" id="KW-0489">Methyltransferase</keyword>
<evidence type="ECO:0000256" key="1">
    <source>
        <dbReference type="ARBA" id="ARBA00022884"/>
    </source>
</evidence>
<feature type="domain" description="RNA-binding S4" evidence="5">
    <location>
        <begin position="4"/>
        <end position="65"/>
    </location>
</feature>
<protein>
    <submittedName>
        <fullName evidence="6">TlyA family RNA methyltransferase</fullName>
    </submittedName>
</protein>